<evidence type="ECO:0000313" key="1">
    <source>
        <dbReference type="EMBL" id="JAD47711.1"/>
    </source>
</evidence>
<organism evidence="1">
    <name type="scientific">Arundo donax</name>
    <name type="common">Giant reed</name>
    <name type="synonym">Donax arundinaceus</name>
    <dbReference type="NCBI Taxonomy" id="35708"/>
    <lineage>
        <taxon>Eukaryota</taxon>
        <taxon>Viridiplantae</taxon>
        <taxon>Streptophyta</taxon>
        <taxon>Embryophyta</taxon>
        <taxon>Tracheophyta</taxon>
        <taxon>Spermatophyta</taxon>
        <taxon>Magnoliopsida</taxon>
        <taxon>Liliopsida</taxon>
        <taxon>Poales</taxon>
        <taxon>Poaceae</taxon>
        <taxon>PACMAD clade</taxon>
        <taxon>Arundinoideae</taxon>
        <taxon>Arundineae</taxon>
        <taxon>Arundo</taxon>
    </lineage>
</organism>
<reference evidence="1" key="2">
    <citation type="journal article" date="2015" name="Data Brief">
        <title>Shoot transcriptome of the giant reed, Arundo donax.</title>
        <authorList>
            <person name="Barrero R.A."/>
            <person name="Guerrero F.D."/>
            <person name="Moolhuijzen P."/>
            <person name="Goolsby J.A."/>
            <person name="Tidwell J."/>
            <person name="Bellgard S.E."/>
            <person name="Bellgard M.I."/>
        </authorList>
    </citation>
    <scope>NUCLEOTIDE SEQUENCE</scope>
    <source>
        <tissue evidence="1">Shoot tissue taken approximately 20 cm above the soil surface</tissue>
    </source>
</reference>
<accession>A0A0A9A9E9</accession>
<sequence length="118" mass="13629">MPPNQCLKSYDPFQCTESSPCQVTPEGSLCFHGRLFFPQPLRVIGCIRTDSTLLLQILVDIVHHHVNLRAGILTLRHLRHAFTVVGTNKHWLRNHRRALRKCRLLPDSSIPFVNRTLR</sequence>
<dbReference type="AlphaFoldDB" id="A0A0A9A9E9"/>
<proteinExistence type="predicted"/>
<reference evidence="1" key="1">
    <citation type="submission" date="2014-09" db="EMBL/GenBank/DDBJ databases">
        <authorList>
            <person name="Magalhaes I.L.F."/>
            <person name="Oliveira U."/>
            <person name="Santos F.R."/>
            <person name="Vidigal T.H.D.A."/>
            <person name="Brescovit A.D."/>
            <person name="Santos A.J."/>
        </authorList>
    </citation>
    <scope>NUCLEOTIDE SEQUENCE</scope>
    <source>
        <tissue evidence="1">Shoot tissue taken approximately 20 cm above the soil surface</tissue>
    </source>
</reference>
<protein>
    <submittedName>
        <fullName evidence="1">Uncharacterized protein</fullName>
    </submittedName>
</protein>
<dbReference type="EMBL" id="GBRH01250184">
    <property type="protein sequence ID" value="JAD47711.1"/>
    <property type="molecule type" value="Transcribed_RNA"/>
</dbReference>
<name>A0A0A9A9E9_ARUDO</name>